<protein>
    <recommendedName>
        <fullName evidence="4">Periplasmic binding protein domain-containing protein</fullName>
    </recommendedName>
</protein>
<comment type="similarity">
    <text evidence="2">Belongs to the bacterial solute-binding protein 2 family.</text>
</comment>
<dbReference type="SUPFAM" id="SSF53822">
    <property type="entry name" value="Periplasmic binding protein-like I"/>
    <property type="match status" value="1"/>
</dbReference>
<comment type="subcellular location">
    <subcellularLocation>
        <location evidence="1">Cell envelope</location>
    </subcellularLocation>
</comment>
<dbReference type="CDD" id="cd06324">
    <property type="entry name" value="PBP1_ABC_sugar_binding-like"/>
    <property type="match status" value="1"/>
</dbReference>
<keyword evidence="3" id="KW-0732">Signal</keyword>
<sequence>MKRRDALIAYSLGALLGPTRLARAAARSPRVVFLNPGEAVEHGTGQHWQLVSQFMGIAARSFDMQLEVLYAERDHLLMQRQAEEVARRADAPDYVVIVNEKMAAQPMLLALARSSAKIMVIHNDVTARQRREIGDERQRIPNWIGTVTANATRGGYRLMSYLCRRLAGAPPRVIGITGDPNTPVSQERASGVEAYLAGARGARTYQLVFSDWSYADSEQKARVLLARYPDTNLVWAANDSMALGALNAVKARGAPVLVGGMGALRGALRSVAEGGLAAMVGGDYFIGAWAMVLLYDYHRGMDFAASGGTRQTLDFLSVVHQGNVERFSQAVFDHGDTLDFTVFSKALHPEPGRYDFSLARLVGPFAGAV</sequence>
<dbReference type="GO" id="GO:0030313">
    <property type="term" value="C:cell envelope"/>
    <property type="evidence" value="ECO:0007669"/>
    <property type="project" value="UniProtKB-SubCell"/>
</dbReference>
<evidence type="ECO:0000256" key="3">
    <source>
        <dbReference type="ARBA" id="ARBA00022729"/>
    </source>
</evidence>
<dbReference type="AlphaFoldDB" id="A0A6J5AZ64"/>
<gene>
    <name evidence="5" type="ORF">LMG22037_02667</name>
</gene>
<dbReference type="Proteomes" id="UP000494249">
    <property type="component" value="Unassembled WGS sequence"/>
</dbReference>
<proteinExistence type="inferred from homology"/>
<dbReference type="GO" id="GO:0030246">
    <property type="term" value="F:carbohydrate binding"/>
    <property type="evidence" value="ECO:0007669"/>
    <property type="project" value="UniProtKB-ARBA"/>
</dbReference>
<accession>A0A6J5AZ64</accession>
<dbReference type="EMBL" id="CADIKB010000010">
    <property type="protein sequence ID" value="CAB3684933.1"/>
    <property type="molecule type" value="Genomic_DNA"/>
</dbReference>
<reference evidence="5 6" key="1">
    <citation type="submission" date="2020-04" db="EMBL/GenBank/DDBJ databases">
        <authorList>
            <person name="De Canck E."/>
        </authorList>
    </citation>
    <scope>NUCLEOTIDE SEQUENCE [LARGE SCALE GENOMIC DNA]</scope>
    <source>
        <strain evidence="5 6">LMG 22037</strain>
    </source>
</reference>
<dbReference type="InterPro" id="IPR025997">
    <property type="entry name" value="SBP_2_dom"/>
</dbReference>
<feature type="domain" description="Periplasmic binding protein" evidence="4">
    <location>
        <begin position="45"/>
        <end position="299"/>
    </location>
</feature>
<organism evidence="5 6">
    <name type="scientific">Paraburkholderia phenoliruptrix</name>
    <dbReference type="NCBI Taxonomy" id="252970"/>
    <lineage>
        <taxon>Bacteria</taxon>
        <taxon>Pseudomonadati</taxon>
        <taxon>Pseudomonadota</taxon>
        <taxon>Betaproteobacteria</taxon>
        <taxon>Burkholderiales</taxon>
        <taxon>Burkholderiaceae</taxon>
        <taxon>Paraburkholderia</taxon>
    </lineage>
</organism>
<dbReference type="PANTHER" id="PTHR46847">
    <property type="entry name" value="D-ALLOSE-BINDING PERIPLASMIC PROTEIN-RELATED"/>
    <property type="match status" value="1"/>
</dbReference>
<evidence type="ECO:0000313" key="6">
    <source>
        <dbReference type="Proteomes" id="UP000494249"/>
    </source>
</evidence>
<name>A0A6J5AZ64_9BURK</name>
<dbReference type="InterPro" id="IPR028082">
    <property type="entry name" value="Peripla_BP_I"/>
</dbReference>
<dbReference type="Gene3D" id="3.40.50.2300">
    <property type="match status" value="2"/>
</dbReference>
<dbReference type="Pfam" id="PF13407">
    <property type="entry name" value="Peripla_BP_4"/>
    <property type="match status" value="1"/>
</dbReference>
<evidence type="ECO:0000256" key="2">
    <source>
        <dbReference type="ARBA" id="ARBA00007639"/>
    </source>
</evidence>
<evidence type="ECO:0000256" key="1">
    <source>
        <dbReference type="ARBA" id="ARBA00004196"/>
    </source>
</evidence>
<dbReference type="PANTHER" id="PTHR46847:SF2">
    <property type="entry name" value="ABC TRANSPORTER SUGAR-BINDING PROTEIN"/>
    <property type="match status" value="1"/>
</dbReference>
<evidence type="ECO:0000313" key="5">
    <source>
        <dbReference type="EMBL" id="CAB3684933.1"/>
    </source>
</evidence>
<evidence type="ECO:0000259" key="4">
    <source>
        <dbReference type="Pfam" id="PF13407"/>
    </source>
</evidence>